<comment type="caution">
    <text evidence="1">The sequence shown here is derived from an EMBL/GenBank/DDBJ whole genome shotgun (WGS) entry which is preliminary data.</text>
</comment>
<feature type="non-terminal residue" evidence="1">
    <location>
        <position position="1"/>
    </location>
</feature>
<dbReference type="PANTHER" id="PTHR13593:SF95">
    <property type="entry name" value="PLC-LIKE PHOSPHODIESTERASE SUPERFAMILY PROTEIN"/>
    <property type="match status" value="1"/>
</dbReference>
<accession>A0A371HR06</accession>
<dbReference type="Pfam" id="PF26178">
    <property type="entry name" value="PI-PLC_cat"/>
    <property type="match status" value="1"/>
</dbReference>
<dbReference type="PROSITE" id="PS50007">
    <property type="entry name" value="PIPLC_X_DOMAIN"/>
    <property type="match status" value="1"/>
</dbReference>
<name>A0A371HR06_MUCPR</name>
<dbReference type="SUPFAM" id="SSF51695">
    <property type="entry name" value="PLC-like phosphodiesterases"/>
    <property type="match status" value="1"/>
</dbReference>
<dbReference type="GO" id="GO:0008081">
    <property type="term" value="F:phosphoric diester hydrolase activity"/>
    <property type="evidence" value="ECO:0007669"/>
    <property type="project" value="InterPro"/>
</dbReference>
<dbReference type="CDD" id="cd08588">
    <property type="entry name" value="PI-PLCc_At5g67130_like"/>
    <property type="match status" value="1"/>
</dbReference>
<dbReference type="Gene3D" id="3.20.20.190">
    <property type="entry name" value="Phosphatidylinositol (PI) phosphodiesterase"/>
    <property type="match status" value="1"/>
</dbReference>
<dbReference type="InterPro" id="IPR051057">
    <property type="entry name" value="PI-PLC_domain"/>
</dbReference>
<dbReference type="GO" id="GO:0006629">
    <property type="term" value="P:lipid metabolic process"/>
    <property type="evidence" value="ECO:0007669"/>
    <property type="project" value="InterPro"/>
</dbReference>
<organism evidence="1 2">
    <name type="scientific">Mucuna pruriens</name>
    <name type="common">Velvet bean</name>
    <name type="synonym">Dolichos pruriens</name>
    <dbReference type="NCBI Taxonomy" id="157652"/>
    <lineage>
        <taxon>Eukaryota</taxon>
        <taxon>Viridiplantae</taxon>
        <taxon>Streptophyta</taxon>
        <taxon>Embryophyta</taxon>
        <taxon>Tracheophyta</taxon>
        <taxon>Spermatophyta</taxon>
        <taxon>Magnoliopsida</taxon>
        <taxon>eudicotyledons</taxon>
        <taxon>Gunneridae</taxon>
        <taxon>Pentapetalae</taxon>
        <taxon>rosids</taxon>
        <taxon>fabids</taxon>
        <taxon>Fabales</taxon>
        <taxon>Fabaceae</taxon>
        <taxon>Papilionoideae</taxon>
        <taxon>50 kb inversion clade</taxon>
        <taxon>NPAAA clade</taxon>
        <taxon>indigoferoid/millettioid clade</taxon>
        <taxon>Phaseoleae</taxon>
        <taxon>Mucuna</taxon>
    </lineage>
</organism>
<reference evidence="1" key="1">
    <citation type="submission" date="2018-05" db="EMBL/GenBank/DDBJ databases">
        <title>Draft genome of Mucuna pruriens seed.</title>
        <authorList>
            <person name="Nnadi N.E."/>
            <person name="Vos R."/>
            <person name="Hasami M.H."/>
            <person name="Devisetty U.K."/>
            <person name="Aguiy J.C."/>
        </authorList>
    </citation>
    <scope>NUCLEOTIDE SEQUENCE [LARGE SCALE GENOMIC DNA]</scope>
    <source>
        <strain evidence="1">JCA_2017</strain>
    </source>
</reference>
<gene>
    <name evidence="1" type="ORF">CR513_10954</name>
</gene>
<dbReference type="Proteomes" id="UP000257109">
    <property type="component" value="Unassembled WGS sequence"/>
</dbReference>
<dbReference type="EMBL" id="QJKJ01001923">
    <property type="protein sequence ID" value="RDY05231.1"/>
    <property type="molecule type" value="Genomic_DNA"/>
</dbReference>
<sequence>MENYLLIATLISTSLVFACYIILMVGETCSRDINDCDLGLQCLECNSKNRCTRIQTISPILRVKELPFNRYSWLTTHNSFAWRGVNSSIGFPISAIMNQEDSITDQLRNGVRGLMLDMNDYKEDIWLCQGPCFKYTAFQPAIYVLKEIKAFLEIHPTQIITIFIEDHVTSRNGVNKVFNGAGLRKFWFPASKMPKNGGDWPTVKEMIRKNHRLIVFTSNATKEAREGIAYWEPVLTSSDNIDGYDGTRGGSCTNRAESFPMNTTTKSLVLMNYFRNVQNSKETCRDNSSPLISMMNMCFIAAGNRWPNYVAVDFYKRSDGGGAPEALDMANKNLLET</sequence>
<dbReference type="OrthoDB" id="7984201at2759"/>
<protein>
    <submittedName>
        <fullName evidence="1">PI-PLC X domain-containing protein</fullName>
    </submittedName>
</protein>
<dbReference type="STRING" id="157652.A0A371HR06"/>
<dbReference type="InterPro" id="IPR017946">
    <property type="entry name" value="PLC-like_Pdiesterase_TIM-brl"/>
</dbReference>
<evidence type="ECO:0000313" key="1">
    <source>
        <dbReference type="EMBL" id="RDY05231.1"/>
    </source>
</evidence>
<proteinExistence type="predicted"/>
<evidence type="ECO:0000313" key="2">
    <source>
        <dbReference type="Proteomes" id="UP000257109"/>
    </source>
</evidence>
<keyword evidence="2" id="KW-1185">Reference proteome</keyword>
<dbReference type="PANTHER" id="PTHR13593">
    <property type="match status" value="1"/>
</dbReference>
<dbReference type="AlphaFoldDB" id="A0A371HR06"/>